<sequence length="90" mass="10050">MLEYFVVEAKGPGAKLQKTSSKGWQMSNRWIESNLNTMEKSKKYPHKNQLGSDLIDAIENDDPKISKMVIEAVETDGVVTSGRLQPILKG</sequence>
<reference evidence="1 2" key="1">
    <citation type="submission" date="2019-07" db="EMBL/GenBank/DDBJ databases">
        <title>Shewanella sp. YLB-06 whole genomic sequence.</title>
        <authorList>
            <person name="Yu L."/>
        </authorList>
    </citation>
    <scope>NUCLEOTIDE SEQUENCE [LARGE SCALE GENOMIC DNA]</scope>
    <source>
        <strain evidence="1 2">YLB-06</strain>
    </source>
</reference>
<organism evidence="1 2">
    <name type="scientific">Shewanella psychropiezotolerans</name>
    <dbReference type="NCBI Taxonomy" id="2593655"/>
    <lineage>
        <taxon>Bacteria</taxon>
        <taxon>Pseudomonadati</taxon>
        <taxon>Pseudomonadota</taxon>
        <taxon>Gammaproteobacteria</taxon>
        <taxon>Alteromonadales</taxon>
        <taxon>Shewanellaceae</taxon>
        <taxon>Shewanella</taxon>
    </lineage>
</organism>
<accession>A0ABX5X9A4</accession>
<evidence type="ECO:0000313" key="1">
    <source>
        <dbReference type="EMBL" id="QDO86518.1"/>
    </source>
</evidence>
<dbReference type="EMBL" id="CP041614">
    <property type="protein sequence ID" value="QDO86518.1"/>
    <property type="molecule type" value="Genomic_DNA"/>
</dbReference>
<evidence type="ECO:0000313" key="2">
    <source>
        <dbReference type="Proteomes" id="UP000315947"/>
    </source>
</evidence>
<gene>
    <name evidence="1" type="ORF">FM037_03300</name>
</gene>
<keyword evidence="2" id="KW-1185">Reference proteome</keyword>
<dbReference type="Proteomes" id="UP000315947">
    <property type="component" value="Chromosome"/>
</dbReference>
<name>A0ABX5X9A4_9GAMM</name>
<protein>
    <submittedName>
        <fullName evidence="1">Uncharacterized protein</fullName>
    </submittedName>
</protein>
<proteinExistence type="predicted"/>